<dbReference type="InParanoid" id="F0XKW1"/>
<protein>
    <submittedName>
        <fullName evidence="7">Ankyrin repeat-containing protein</fullName>
    </submittedName>
</protein>
<dbReference type="GO" id="GO:0003723">
    <property type="term" value="F:RNA binding"/>
    <property type="evidence" value="ECO:0007669"/>
    <property type="project" value="TreeGrafter"/>
</dbReference>
<dbReference type="STRING" id="655863.F0XKW1"/>
<evidence type="ECO:0000256" key="2">
    <source>
        <dbReference type="ARBA" id="ARBA00023043"/>
    </source>
</evidence>
<dbReference type="OrthoDB" id="20872at2759"/>
<sequence>MPIASSSHSSLKLGTEEKRPNKSQARDASVVRVQDVSHMDIWKKAVELAHDDSNHLNKEELLRIDKRCGANSISAVIEEANTARVKLVMSKISYTTSSGKKIAVQERVECLLRGLQNYTGIIDEVVSTSEYAGIVWASMKFFLQLLWNKIEMLEMLEEVLARLTMTMAVGQVYESIYSECQELTQMPEHNGDATVLAKEMESALPKLYAAVLIFSTKAQSYFQSALKFTGAISAARPFSAQFQPLVENINKGQKTLEKLATLATFQTIKAPLETQLKKIYSQVLDTNNGIHALQSAEEQRSERKRQLPESCRNTISSALFLFADEEPIIELALEWLDAHDPEDSLSEYKSQRVQGTCEWILKAPEYQQWQAASQPENLWICGQSGTGKTMLASFLADYLPRVQGQDALVFFFRAGSAKEASPVGALSSLVLQLIRLAGSDDTDPALRAQLLKMLKGTVNKGIGFTNRGKTVLALHDLLSEMLTTFSAHRSRRVVVILDALDACSDPVALKGSPDSRLQSAASLIITSDRAGQESAAGIVLCSPLQMAIYDDIKLFVDAKLAAAGCAHLRPHSQEITAIIRRSNMFRYGVVLLRDLASLSPETVSERLASLKLELNDMQDSHIGSLPLSTPLSQAVHLVDYITLRMYLEYAEKQQQQQTPISQQQLSQAISSAWSRGRHGAVRELMSCRGGAEAASELLLSAAQRGHADLARLLLSHRSVHADVRNSGGRTPLSLAAQAGHDDVVEALLARADVDVNSQDNTDDTPLIWAAYYGRTRCVEMLLARPGIDPNIYNNYRDLALVYAIRYAFVDVVRLLLASPSIKVNKGTLGGNTAIHEAPNRAPSGPPEGRRAHYECLKLLLGRAELDVNVRRDGGRTALATATKWDFYDQVALLLTRDDVDRHPVDDAGETPLATAKRLGYNQIVALLS</sequence>
<name>F0XKW1_GROCL</name>
<dbReference type="PANTHER" id="PTHR24141">
    <property type="entry name" value="2-5A-DEPENDENT RIBONUCLEASE"/>
    <property type="match status" value="1"/>
</dbReference>
<dbReference type="InterPro" id="IPR002110">
    <property type="entry name" value="Ankyrin_rpt"/>
</dbReference>
<evidence type="ECO:0000259" key="6">
    <source>
        <dbReference type="Pfam" id="PF24883"/>
    </source>
</evidence>
<dbReference type="InterPro" id="IPR027417">
    <property type="entry name" value="P-loop_NTPase"/>
</dbReference>
<dbReference type="Proteomes" id="UP000007796">
    <property type="component" value="Unassembled WGS sequence"/>
</dbReference>
<dbReference type="AlphaFoldDB" id="F0XKW1"/>
<dbReference type="PANTHER" id="PTHR24141:SF1">
    <property type="entry name" value="2-5A-DEPENDENT RIBONUCLEASE"/>
    <property type="match status" value="1"/>
</dbReference>
<dbReference type="HOGENOM" id="CLU_314974_0_0_1"/>
<dbReference type="InterPro" id="IPR036770">
    <property type="entry name" value="Ankyrin_rpt-contain_sf"/>
</dbReference>
<keyword evidence="8" id="KW-1185">Reference proteome</keyword>
<feature type="repeat" description="ANK" evidence="3">
    <location>
        <begin position="727"/>
        <end position="760"/>
    </location>
</feature>
<dbReference type="Pfam" id="PF24809">
    <property type="entry name" value="DUF7708"/>
    <property type="match status" value="1"/>
</dbReference>
<dbReference type="SUPFAM" id="SSF52540">
    <property type="entry name" value="P-loop containing nucleoside triphosphate hydrolases"/>
    <property type="match status" value="1"/>
</dbReference>
<keyword evidence="2 3" id="KW-0040">ANK repeat</keyword>
<evidence type="ECO:0000313" key="7">
    <source>
        <dbReference type="EMBL" id="EFX01602.1"/>
    </source>
</evidence>
<dbReference type="SUPFAM" id="SSF48403">
    <property type="entry name" value="Ankyrin repeat"/>
    <property type="match status" value="1"/>
</dbReference>
<dbReference type="RefSeq" id="XP_014171084.1">
    <property type="nucleotide sequence ID" value="XM_014315609.1"/>
</dbReference>
<evidence type="ECO:0000256" key="4">
    <source>
        <dbReference type="SAM" id="MobiDB-lite"/>
    </source>
</evidence>
<dbReference type="Pfam" id="PF24883">
    <property type="entry name" value="NPHP3_N"/>
    <property type="match status" value="1"/>
</dbReference>
<dbReference type="PROSITE" id="PS50297">
    <property type="entry name" value="ANK_REP_REGION"/>
    <property type="match status" value="1"/>
</dbReference>
<accession>F0XKW1</accession>
<evidence type="ECO:0000256" key="3">
    <source>
        <dbReference type="PROSITE-ProRule" id="PRU00023"/>
    </source>
</evidence>
<evidence type="ECO:0000259" key="5">
    <source>
        <dbReference type="Pfam" id="PF24809"/>
    </source>
</evidence>
<evidence type="ECO:0000256" key="1">
    <source>
        <dbReference type="ARBA" id="ARBA00022737"/>
    </source>
</evidence>
<dbReference type="eggNOG" id="KOG1082">
    <property type="taxonomic scope" value="Eukaryota"/>
</dbReference>
<organism evidence="8">
    <name type="scientific">Grosmannia clavigera (strain kw1407 / UAMH 11150)</name>
    <name type="common">Blue stain fungus</name>
    <name type="synonym">Graphiocladiella clavigera</name>
    <dbReference type="NCBI Taxonomy" id="655863"/>
    <lineage>
        <taxon>Eukaryota</taxon>
        <taxon>Fungi</taxon>
        <taxon>Dikarya</taxon>
        <taxon>Ascomycota</taxon>
        <taxon>Pezizomycotina</taxon>
        <taxon>Sordariomycetes</taxon>
        <taxon>Sordariomycetidae</taxon>
        <taxon>Ophiostomatales</taxon>
        <taxon>Ophiostomataceae</taxon>
        <taxon>Leptographium</taxon>
    </lineage>
</organism>
<proteinExistence type="predicted"/>
<feature type="region of interest" description="Disordered" evidence="4">
    <location>
        <begin position="1"/>
        <end position="30"/>
    </location>
</feature>
<dbReference type="InterPro" id="IPR056125">
    <property type="entry name" value="DUF7708"/>
</dbReference>
<feature type="compositionally biased region" description="Polar residues" evidence="4">
    <location>
        <begin position="1"/>
        <end position="12"/>
    </location>
</feature>
<dbReference type="EMBL" id="GL629788">
    <property type="protein sequence ID" value="EFX01602.1"/>
    <property type="molecule type" value="Genomic_DNA"/>
</dbReference>
<keyword evidence="1" id="KW-0677">Repeat</keyword>
<reference evidence="7 8" key="1">
    <citation type="journal article" date="2011" name="Proc. Natl. Acad. Sci. U.S.A.">
        <title>Genome and transcriptome analyses of the mountain pine beetle-fungal symbiont Grosmannia clavigera, a lodgepole pine pathogen.</title>
        <authorList>
            <person name="DiGuistini S."/>
            <person name="Wang Y."/>
            <person name="Liao N.Y."/>
            <person name="Taylor G."/>
            <person name="Tanguay P."/>
            <person name="Feau N."/>
            <person name="Henrissat B."/>
            <person name="Chan S.K."/>
            <person name="Hesse-Orce U."/>
            <person name="Alamouti S.M."/>
            <person name="Tsui C.K.M."/>
            <person name="Docking R.T."/>
            <person name="Levasseur A."/>
            <person name="Haridas S."/>
            <person name="Robertson G."/>
            <person name="Birol I."/>
            <person name="Holt R.A."/>
            <person name="Marra M.A."/>
            <person name="Hamelin R.C."/>
            <person name="Hirst M."/>
            <person name="Jones S.J.M."/>
            <person name="Bohlmann J."/>
            <person name="Breuil C."/>
        </authorList>
    </citation>
    <scope>NUCLEOTIDE SEQUENCE [LARGE SCALE GENOMIC DNA]</scope>
    <source>
        <strain evidence="8">kw1407 / UAMH 11150</strain>
    </source>
</reference>
<dbReference type="PROSITE" id="PS50088">
    <property type="entry name" value="ANK_REPEAT"/>
    <property type="match status" value="1"/>
</dbReference>
<dbReference type="GO" id="GO:0004540">
    <property type="term" value="F:RNA nuclease activity"/>
    <property type="evidence" value="ECO:0007669"/>
    <property type="project" value="TreeGrafter"/>
</dbReference>
<gene>
    <name evidence="7" type="ORF">CMQ_8068</name>
</gene>
<dbReference type="InterPro" id="IPR056884">
    <property type="entry name" value="NPHP3-like_N"/>
</dbReference>
<dbReference type="SMART" id="SM00248">
    <property type="entry name" value="ANK"/>
    <property type="match status" value="6"/>
</dbReference>
<feature type="domain" description="Nephrocystin 3-like N-terminal" evidence="6">
    <location>
        <begin position="355"/>
        <end position="507"/>
    </location>
</feature>
<feature type="domain" description="DUF7708" evidence="5">
    <location>
        <begin position="113"/>
        <end position="265"/>
    </location>
</feature>
<evidence type="ECO:0000313" key="8">
    <source>
        <dbReference type="Proteomes" id="UP000007796"/>
    </source>
</evidence>
<dbReference type="Gene3D" id="3.40.50.300">
    <property type="entry name" value="P-loop containing nucleotide triphosphate hydrolases"/>
    <property type="match status" value="1"/>
</dbReference>
<dbReference type="Pfam" id="PF00023">
    <property type="entry name" value="Ank"/>
    <property type="match status" value="1"/>
</dbReference>
<dbReference type="GeneID" id="25981682"/>
<dbReference type="GO" id="GO:0006396">
    <property type="term" value="P:RNA processing"/>
    <property type="evidence" value="ECO:0007669"/>
    <property type="project" value="TreeGrafter"/>
</dbReference>
<dbReference type="Pfam" id="PF12796">
    <property type="entry name" value="Ank_2"/>
    <property type="match status" value="1"/>
</dbReference>
<dbReference type="Gene3D" id="1.25.40.20">
    <property type="entry name" value="Ankyrin repeat-containing domain"/>
    <property type="match status" value="1"/>
</dbReference>